<reference evidence="2 3" key="1">
    <citation type="journal article" date="2019" name="Int. J. Syst. Evol. Microbiol.">
        <title>The Global Catalogue of Microorganisms (GCM) 10K type strain sequencing project: providing services to taxonomists for standard genome sequencing and annotation.</title>
        <authorList>
            <consortium name="The Broad Institute Genomics Platform"/>
            <consortium name="The Broad Institute Genome Sequencing Center for Infectious Disease"/>
            <person name="Wu L."/>
            <person name="Ma J."/>
        </authorList>
    </citation>
    <scope>NUCLEOTIDE SEQUENCE [LARGE SCALE GENOMIC DNA]</scope>
    <source>
        <strain evidence="2 3">CGMCC 1.12543</strain>
    </source>
</reference>
<feature type="compositionally biased region" description="Polar residues" evidence="1">
    <location>
        <begin position="474"/>
        <end position="483"/>
    </location>
</feature>
<feature type="compositionally biased region" description="Acidic residues" evidence="1">
    <location>
        <begin position="7"/>
        <end position="20"/>
    </location>
</feature>
<keyword evidence="3" id="KW-1185">Reference proteome</keyword>
<evidence type="ECO:0008006" key="4">
    <source>
        <dbReference type="Google" id="ProtNLM"/>
    </source>
</evidence>
<feature type="region of interest" description="Disordered" evidence="1">
    <location>
        <begin position="1"/>
        <end position="23"/>
    </location>
</feature>
<evidence type="ECO:0000313" key="3">
    <source>
        <dbReference type="Proteomes" id="UP001596099"/>
    </source>
</evidence>
<comment type="caution">
    <text evidence="2">The sequence shown here is derived from an EMBL/GenBank/DDBJ whole genome shotgun (WGS) entry which is preliminary data.</text>
</comment>
<dbReference type="Proteomes" id="UP001596099">
    <property type="component" value="Unassembled WGS sequence"/>
</dbReference>
<organism evidence="2 3">
    <name type="scientific">Halomarina salina</name>
    <dbReference type="NCBI Taxonomy" id="1872699"/>
    <lineage>
        <taxon>Archaea</taxon>
        <taxon>Methanobacteriati</taxon>
        <taxon>Methanobacteriota</taxon>
        <taxon>Stenosarchaea group</taxon>
        <taxon>Halobacteria</taxon>
        <taxon>Halobacteriales</taxon>
        <taxon>Natronomonadaceae</taxon>
        <taxon>Halomarina</taxon>
    </lineage>
</organism>
<dbReference type="SUPFAM" id="SSF51126">
    <property type="entry name" value="Pectin lyase-like"/>
    <property type="match status" value="2"/>
</dbReference>
<dbReference type="InterPro" id="IPR012334">
    <property type="entry name" value="Pectin_lyas_fold"/>
</dbReference>
<feature type="region of interest" description="Disordered" evidence="1">
    <location>
        <begin position="578"/>
        <end position="607"/>
    </location>
</feature>
<feature type="region of interest" description="Disordered" evidence="1">
    <location>
        <begin position="474"/>
        <end position="508"/>
    </location>
</feature>
<evidence type="ECO:0000313" key="2">
    <source>
        <dbReference type="EMBL" id="MFC5973830.1"/>
    </source>
</evidence>
<gene>
    <name evidence="2" type="ORF">ACFPYI_21110</name>
</gene>
<dbReference type="PROSITE" id="PS51318">
    <property type="entry name" value="TAT"/>
    <property type="match status" value="1"/>
</dbReference>
<accession>A0ABD5RUM1</accession>
<dbReference type="InterPro" id="IPR006311">
    <property type="entry name" value="TAT_signal"/>
</dbReference>
<dbReference type="RefSeq" id="WP_379752106.1">
    <property type="nucleotide sequence ID" value="NZ_JBHSQH010000008.1"/>
</dbReference>
<dbReference type="AlphaFoldDB" id="A0ABD5RUM1"/>
<name>A0ABD5RUM1_9EURY</name>
<evidence type="ECO:0000256" key="1">
    <source>
        <dbReference type="SAM" id="MobiDB-lite"/>
    </source>
</evidence>
<dbReference type="InterPro" id="IPR011050">
    <property type="entry name" value="Pectin_lyase_fold/virulence"/>
</dbReference>
<protein>
    <recommendedName>
        <fullName evidence="4">Right-handed parallel beta-helix repeat-containing protein</fullName>
    </recommendedName>
</protein>
<feature type="non-terminal residue" evidence="2">
    <location>
        <position position="607"/>
    </location>
</feature>
<dbReference type="Gene3D" id="2.160.20.10">
    <property type="entry name" value="Single-stranded right-handed beta-helix, Pectin lyase-like"/>
    <property type="match status" value="1"/>
</dbReference>
<sequence>MAHDAAPEPDSEEVADEATVEDSNSLLNRRSYMKLSAAAAAAMGTAAVTGTASAATSRHGISFDRVVNAVEDLGWDPDGNDPIDVPTDEGLLIEVPPGEYVFPLSGSEPHCVSGDLRRWGIRGLGDSRNDVTFRTASGDSGYFIRSGYNSEGLLLENFEFDNTGDHTGGDIGNWLRAQDKLMVKDIDHVGFSGREPYCRWSILPEIKSENGSGRIVNYTKTGPSVFAGHGASDGAGGVFSHDGLLTFENCVIANQGGDGGLYTGKHNGKIVYDSCEFRNNDMAAIRAGAGCELRNCLVVIDWDNAHPDNVIDDQKEPTGTAGLYLSTAEYGKSGGGVYNCNFVFKSTYYKGMAGIHVNNSDGNFDIHDTRIQVDFDRMPAIWGGNPEDQRFSSHQTPEKPWGLDIRNVSITGSGNMRGDGAIFIENRHGTTIADSCIQTPNADGVHISSARNCTIENTNINAGGRATVFDNSSVDTSGVTKNDSCPLPDTSSPVGSGGSDDGTEETESLRTRLVVAADENMRYHVRGQNTQVASDNEGPTPTIDTDDDGAYGALVAGESVALTMDSYSVARIEPEGGATLTLDGDVLPPEEYGTMSTPAWEVGEDVT</sequence>
<dbReference type="SMART" id="SM00710">
    <property type="entry name" value="PbH1"/>
    <property type="match status" value="6"/>
</dbReference>
<dbReference type="InterPro" id="IPR006626">
    <property type="entry name" value="PbH1"/>
</dbReference>
<dbReference type="EMBL" id="JBHSQH010000008">
    <property type="protein sequence ID" value="MFC5973830.1"/>
    <property type="molecule type" value="Genomic_DNA"/>
</dbReference>
<proteinExistence type="predicted"/>